<evidence type="ECO:0000256" key="10">
    <source>
        <dbReference type="NCBIfam" id="TIGR00187"/>
    </source>
</evidence>
<comment type="subunit">
    <text evidence="4">Homotrimer.</text>
</comment>
<feature type="domain" description="Lumazine-binding" evidence="12">
    <location>
        <begin position="1"/>
        <end position="96"/>
    </location>
</feature>
<evidence type="ECO:0000259" key="12">
    <source>
        <dbReference type="PROSITE" id="PS51177"/>
    </source>
</evidence>
<keyword evidence="7" id="KW-0686">Riboflavin biosynthesis</keyword>
<dbReference type="GO" id="GO:0004746">
    <property type="term" value="F:riboflavin synthase activity"/>
    <property type="evidence" value="ECO:0007669"/>
    <property type="project" value="UniProtKB-UniRule"/>
</dbReference>
<dbReference type="PANTHER" id="PTHR21098:SF12">
    <property type="entry name" value="RIBOFLAVIN SYNTHASE"/>
    <property type="match status" value="1"/>
</dbReference>
<evidence type="ECO:0000256" key="11">
    <source>
        <dbReference type="PROSITE-ProRule" id="PRU00524"/>
    </source>
</evidence>
<dbReference type="InterPro" id="IPR017938">
    <property type="entry name" value="Riboflavin_synthase-like_b-brl"/>
</dbReference>
<sequence>MFTGLIGELGEIKRIKRSAKSLQLTINAPRTAANIRIGDSIAVNGACLTVVAFAGEEFTVDVMPESVTLTTISKLQQGAKVNLEKTLTLQDGLDGHLVSGHVEGIGIIVALEKDDIAVLVTVKCLPSLTKYIVLKGSVAIDGISLTVTAVSEELFTVSIIPHTAKVTTLGFKKVGDQVNIETDILAKYVEKLLNQAKNHSQGSSLDYKKLLDNGFI</sequence>
<comment type="catalytic activity">
    <reaction evidence="1">
        <text>2 6,7-dimethyl-8-(1-D-ribityl)lumazine + H(+) = 5-amino-6-(D-ribitylamino)uracil + riboflavin</text>
        <dbReference type="Rhea" id="RHEA:20772"/>
        <dbReference type="ChEBI" id="CHEBI:15378"/>
        <dbReference type="ChEBI" id="CHEBI:15934"/>
        <dbReference type="ChEBI" id="CHEBI:57986"/>
        <dbReference type="ChEBI" id="CHEBI:58201"/>
        <dbReference type="EC" id="2.5.1.9"/>
    </reaction>
</comment>
<comment type="caution">
    <text evidence="13">The sequence shown here is derived from an EMBL/GenBank/DDBJ whole genome shotgun (WGS) entry which is preliminary data.</text>
</comment>
<evidence type="ECO:0000256" key="5">
    <source>
        <dbReference type="ARBA" id="ARBA00012827"/>
    </source>
</evidence>
<dbReference type="InterPro" id="IPR026017">
    <property type="entry name" value="Lumazine-bd_dom"/>
</dbReference>
<evidence type="ECO:0000256" key="3">
    <source>
        <dbReference type="ARBA" id="ARBA00004887"/>
    </source>
</evidence>
<organism evidence="13 14">
    <name type="scientific">Candidatus Avacidaminococcus intestinavium</name>
    <dbReference type="NCBI Taxonomy" id="2840684"/>
    <lineage>
        <taxon>Bacteria</taxon>
        <taxon>Bacillati</taxon>
        <taxon>Bacillota</taxon>
        <taxon>Negativicutes</taxon>
        <taxon>Acidaminococcales</taxon>
        <taxon>Acidaminococcaceae</taxon>
        <taxon>Acidaminococcaceae incertae sedis</taxon>
        <taxon>Candidatus Avacidaminococcus</taxon>
    </lineage>
</organism>
<dbReference type="GO" id="GO:0009231">
    <property type="term" value="P:riboflavin biosynthetic process"/>
    <property type="evidence" value="ECO:0007669"/>
    <property type="project" value="UniProtKB-KW"/>
</dbReference>
<evidence type="ECO:0000313" key="14">
    <source>
        <dbReference type="Proteomes" id="UP000824099"/>
    </source>
</evidence>
<dbReference type="InterPro" id="IPR023366">
    <property type="entry name" value="ATP_synth_asu-like_sf"/>
</dbReference>
<dbReference type="NCBIfam" id="TIGR00187">
    <property type="entry name" value="ribE"/>
    <property type="match status" value="1"/>
</dbReference>
<dbReference type="FunFam" id="2.40.30.20:FF:000003">
    <property type="entry name" value="Riboflavin synthase, alpha subunit"/>
    <property type="match status" value="1"/>
</dbReference>
<evidence type="ECO:0000256" key="4">
    <source>
        <dbReference type="ARBA" id="ARBA00011233"/>
    </source>
</evidence>
<accession>A0A9D1MPG7</accession>
<dbReference type="PANTHER" id="PTHR21098">
    <property type="entry name" value="RIBOFLAVIN SYNTHASE ALPHA CHAIN"/>
    <property type="match status" value="1"/>
</dbReference>
<evidence type="ECO:0000256" key="1">
    <source>
        <dbReference type="ARBA" id="ARBA00000968"/>
    </source>
</evidence>
<dbReference type="Gene3D" id="2.40.30.20">
    <property type="match status" value="2"/>
</dbReference>
<gene>
    <name evidence="13" type="ORF">IAB06_02340</name>
</gene>
<dbReference type="NCBIfam" id="NF006767">
    <property type="entry name" value="PRK09289.1"/>
    <property type="match status" value="1"/>
</dbReference>
<keyword evidence="8 13" id="KW-0808">Transferase</keyword>
<comment type="pathway">
    <text evidence="3">Cofactor biosynthesis; riboflavin biosynthesis; riboflavin from 2-hydroxy-3-oxobutyl phosphate and 5-amino-6-(D-ribitylamino)uracil: step 2/2.</text>
</comment>
<keyword evidence="9" id="KW-0677">Repeat</keyword>
<evidence type="ECO:0000256" key="2">
    <source>
        <dbReference type="ARBA" id="ARBA00002803"/>
    </source>
</evidence>
<evidence type="ECO:0000313" key="13">
    <source>
        <dbReference type="EMBL" id="HIU63870.1"/>
    </source>
</evidence>
<proteinExistence type="predicted"/>
<reference evidence="13" key="1">
    <citation type="submission" date="2020-10" db="EMBL/GenBank/DDBJ databases">
        <authorList>
            <person name="Gilroy R."/>
        </authorList>
    </citation>
    <scope>NUCLEOTIDE SEQUENCE</scope>
    <source>
        <strain evidence="13">CHK160-1198</strain>
    </source>
</reference>
<evidence type="ECO:0000256" key="6">
    <source>
        <dbReference type="ARBA" id="ARBA00013950"/>
    </source>
</evidence>
<name>A0A9D1MPG7_9FIRM</name>
<dbReference type="CDD" id="cd00402">
    <property type="entry name" value="Riboflavin_synthase_like"/>
    <property type="match status" value="1"/>
</dbReference>
<dbReference type="NCBIfam" id="NF009566">
    <property type="entry name" value="PRK13020.1"/>
    <property type="match status" value="1"/>
</dbReference>
<protein>
    <recommendedName>
        <fullName evidence="6 10">Riboflavin synthase</fullName>
        <ecNumber evidence="5 10">2.5.1.9</ecNumber>
    </recommendedName>
</protein>
<dbReference type="PIRSF" id="PIRSF000498">
    <property type="entry name" value="Riboflavin_syn_A"/>
    <property type="match status" value="1"/>
</dbReference>
<dbReference type="InterPro" id="IPR001783">
    <property type="entry name" value="Lumazine-bd"/>
</dbReference>
<reference evidence="13" key="2">
    <citation type="journal article" date="2021" name="PeerJ">
        <title>Extensive microbial diversity within the chicken gut microbiome revealed by metagenomics and culture.</title>
        <authorList>
            <person name="Gilroy R."/>
            <person name="Ravi A."/>
            <person name="Getino M."/>
            <person name="Pursley I."/>
            <person name="Horton D.L."/>
            <person name="Alikhan N.F."/>
            <person name="Baker D."/>
            <person name="Gharbi K."/>
            <person name="Hall N."/>
            <person name="Watson M."/>
            <person name="Adriaenssens E.M."/>
            <person name="Foster-Nyarko E."/>
            <person name="Jarju S."/>
            <person name="Secka A."/>
            <person name="Antonio M."/>
            <person name="Oren A."/>
            <person name="Chaudhuri R.R."/>
            <person name="La Ragione R."/>
            <person name="Hildebrand F."/>
            <person name="Pallen M.J."/>
        </authorList>
    </citation>
    <scope>NUCLEOTIDE SEQUENCE</scope>
    <source>
        <strain evidence="13">CHK160-1198</strain>
    </source>
</reference>
<feature type="repeat" description="Lumazine-binding" evidence="11">
    <location>
        <begin position="1"/>
        <end position="96"/>
    </location>
</feature>
<dbReference type="SUPFAM" id="SSF63380">
    <property type="entry name" value="Riboflavin synthase domain-like"/>
    <property type="match status" value="2"/>
</dbReference>
<feature type="domain" description="Lumazine-binding" evidence="12">
    <location>
        <begin position="97"/>
        <end position="193"/>
    </location>
</feature>
<dbReference type="PROSITE" id="PS51177">
    <property type="entry name" value="LUMAZINE_BIND"/>
    <property type="match status" value="2"/>
</dbReference>
<dbReference type="FunFam" id="2.40.30.20:FF:000004">
    <property type="entry name" value="Riboflavin synthase, alpha subunit"/>
    <property type="match status" value="1"/>
</dbReference>
<evidence type="ECO:0000256" key="9">
    <source>
        <dbReference type="ARBA" id="ARBA00022737"/>
    </source>
</evidence>
<comment type="function">
    <text evidence="2">Catalyzes the dismutation of two molecules of 6,7-dimethyl-8-ribityllumazine, resulting in the formation of riboflavin and 5-amino-6-(D-ribitylamino)uracil.</text>
</comment>
<evidence type="ECO:0000256" key="7">
    <source>
        <dbReference type="ARBA" id="ARBA00022619"/>
    </source>
</evidence>
<evidence type="ECO:0000256" key="8">
    <source>
        <dbReference type="ARBA" id="ARBA00022679"/>
    </source>
</evidence>
<dbReference type="Pfam" id="PF00677">
    <property type="entry name" value="Lum_binding"/>
    <property type="match status" value="2"/>
</dbReference>
<dbReference type="EC" id="2.5.1.9" evidence="5 10"/>
<feature type="repeat" description="Lumazine-binding" evidence="11">
    <location>
        <begin position="97"/>
        <end position="193"/>
    </location>
</feature>
<dbReference type="AlphaFoldDB" id="A0A9D1MPG7"/>
<dbReference type="Proteomes" id="UP000824099">
    <property type="component" value="Unassembled WGS sequence"/>
</dbReference>
<dbReference type="EMBL" id="DVNI01000033">
    <property type="protein sequence ID" value="HIU63870.1"/>
    <property type="molecule type" value="Genomic_DNA"/>
</dbReference>